<feature type="compositionally biased region" description="Gly residues" evidence="1">
    <location>
        <begin position="1"/>
        <end position="11"/>
    </location>
</feature>
<dbReference type="AlphaFoldDB" id="A0A151PI21"/>
<sequence>MPTAQAGGGNRGRVTRSASGKRQRRLLPPRPGRSIERFYQNQHAIIPGCMMDNSVTEDHGICQAFVMLDIYTSVFDLLN</sequence>
<evidence type="ECO:0000256" key="1">
    <source>
        <dbReference type="SAM" id="MobiDB-lite"/>
    </source>
</evidence>
<gene>
    <name evidence="2" type="ORF">Y1Q_0003979</name>
</gene>
<proteinExistence type="predicted"/>
<dbReference type="Proteomes" id="UP000050525">
    <property type="component" value="Unassembled WGS sequence"/>
</dbReference>
<comment type="caution">
    <text evidence="2">The sequence shown here is derived from an EMBL/GenBank/DDBJ whole genome shotgun (WGS) entry which is preliminary data.</text>
</comment>
<evidence type="ECO:0000313" key="2">
    <source>
        <dbReference type="EMBL" id="KYO48554.1"/>
    </source>
</evidence>
<feature type="region of interest" description="Disordered" evidence="1">
    <location>
        <begin position="1"/>
        <end position="33"/>
    </location>
</feature>
<name>A0A151PI21_ALLMI</name>
<dbReference type="EMBL" id="AKHW03000179">
    <property type="protein sequence ID" value="KYO48554.1"/>
    <property type="molecule type" value="Genomic_DNA"/>
</dbReference>
<reference evidence="2 3" key="1">
    <citation type="journal article" date="2012" name="Genome Biol.">
        <title>Sequencing three crocodilian genomes to illuminate the evolution of archosaurs and amniotes.</title>
        <authorList>
            <person name="St John J.A."/>
            <person name="Braun E.L."/>
            <person name="Isberg S.R."/>
            <person name="Miles L.G."/>
            <person name="Chong A.Y."/>
            <person name="Gongora J."/>
            <person name="Dalzell P."/>
            <person name="Moran C."/>
            <person name="Bed'hom B."/>
            <person name="Abzhanov A."/>
            <person name="Burgess S.C."/>
            <person name="Cooksey A.M."/>
            <person name="Castoe T.A."/>
            <person name="Crawford N.G."/>
            <person name="Densmore L.D."/>
            <person name="Drew J.C."/>
            <person name="Edwards S.V."/>
            <person name="Faircloth B.C."/>
            <person name="Fujita M.K."/>
            <person name="Greenwold M.J."/>
            <person name="Hoffmann F.G."/>
            <person name="Howard J.M."/>
            <person name="Iguchi T."/>
            <person name="Janes D.E."/>
            <person name="Khan S.Y."/>
            <person name="Kohno S."/>
            <person name="de Koning A.J."/>
            <person name="Lance S.L."/>
            <person name="McCarthy F.M."/>
            <person name="McCormack J.E."/>
            <person name="Merchant M.E."/>
            <person name="Peterson D.G."/>
            <person name="Pollock D.D."/>
            <person name="Pourmand N."/>
            <person name="Raney B.J."/>
            <person name="Roessler K.A."/>
            <person name="Sanford J.R."/>
            <person name="Sawyer R.H."/>
            <person name="Schmidt C.J."/>
            <person name="Triplett E.W."/>
            <person name="Tuberville T.D."/>
            <person name="Venegas-Anaya M."/>
            <person name="Howard J.T."/>
            <person name="Jarvis E.D."/>
            <person name="Guillette L.J.Jr."/>
            <person name="Glenn T.C."/>
            <person name="Green R.E."/>
            <person name="Ray D.A."/>
        </authorList>
    </citation>
    <scope>NUCLEOTIDE SEQUENCE [LARGE SCALE GENOMIC DNA]</scope>
    <source>
        <strain evidence="2">KSC_2009_1</strain>
    </source>
</reference>
<accession>A0A151PI21</accession>
<keyword evidence="3" id="KW-1185">Reference proteome</keyword>
<protein>
    <submittedName>
        <fullName evidence="2">Uncharacterized protein</fullName>
    </submittedName>
</protein>
<organism evidence="2 3">
    <name type="scientific">Alligator mississippiensis</name>
    <name type="common">American alligator</name>
    <dbReference type="NCBI Taxonomy" id="8496"/>
    <lineage>
        <taxon>Eukaryota</taxon>
        <taxon>Metazoa</taxon>
        <taxon>Chordata</taxon>
        <taxon>Craniata</taxon>
        <taxon>Vertebrata</taxon>
        <taxon>Euteleostomi</taxon>
        <taxon>Archelosauria</taxon>
        <taxon>Archosauria</taxon>
        <taxon>Crocodylia</taxon>
        <taxon>Alligatoridae</taxon>
        <taxon>Alligatorinae</taxon>
        <taxon>Alligator</taxon>
    </lineage>
</organism>
<evidence type="ECO:0000313" key="3">
    <source>
        <dbReference type="Proteomes" id="UP000050525"/>
    </source>
</evidence>